<dbReference type="EMBL" id="CM042024">
    <property type="protein sequence ID" value="KAI3810073.1"/>
    <property type="molecule type" value="Genomic_DNA"/>
</dbReference>
<proteinExistence type="predicted"/>
<comment type="caution">
    <text evidence="1">The sequence shown here is derived from an EMBL/GenBank/DDBJ whole genome shotgun (WGS) entry which is preliminary data.</text>
</comment>
<accession>A0ACB9IQZ4</accession>
<dbReference type="Proteomes" id="UP001056120">
    <property type="component" value="Linkage Group LG07"/>
</dbReference>
<gene>
    <name evidence="1" type="ORF">L1987_19680</name>
</gene>
<evidence type="ECO:0000313" key="2">
    <source>
        <dbReference type="Proteomes" id="UP001056120"/>
    </source>
</evidence>
<organism evidence="1 2">
    <name type="scientific">Smallanthus sonchifolius</name>
    <dbReference type="NCBI Taxonomy" id="185202"/>
    <lineage>
        <taxon>Eukaryota</taxon>
        <taxon>Viridiplantae</taxon>
        <taxon>Streptophyta</taxon>
        <taxon>Embryophyta</taxon>
        <taxon>Tracheophyta</taxon>
        <taxon>Spermatophyta</taxon>
        <taxon>Magnoliopsida</taxon>
        <taxon>eudicotyledons</taxon>
        <taxon>Gunneridae</taxon>
        <taxon>Pentapetalae</taxon>
        <taxon>asterids</taxon>
        <taxon>campanulids</taxon>
        <taxon>Asterales</taxon>
        <taxon>Asteraceae</taxon>
        <taxon>Asteroideae</taxon>
        <taxon>Heliantheae alliance</taxon>
        <taxon>Millerieae</taxon>
        <taxon>Smallanthus</taxon>
    </lineage>
</organism>
<protein>
    <submittedName>
        <fullName evidence="1">Uncharacterized protein</fullName>
    </submittedName>
</protein>
<reference evidence="1 2" key="2">
    <citation type="journal article" date="2022" name="Mol. Ecol. Resour.">
        <title>The genomes of chicory, endive, great burdock and yacon provide insights into Asteraceae paleo-polyploidization history and plant inulin production.</title>
        <authorList>
            <person name="Fan W."/>
            <person name="Wang S."/>
            <person name="Wang H."/>
            <person name="Wang A."/>
            <person name="Jiang F."/>
            <person name="Liu H."/>
            <person name="Zhao H."/>
            <person name="Xu D."/>
            <person name="Zhang Y."/>
        </authorList>
    </citation>
    <scope>NUCLEOTIDE SEQUENCE [LARGE SCALE GENOMIC DNA]</scope>
    <source>
        <strain evidence="2">cv. Yunnan</strain>
        <tissue evidence="1">Leaves</tissue>
    </source>
</reference>
<name>A0ACB9IQZ4_9ASTR</name>
<keyword evidence="2" id="KW-1185">Reference proteome</keyword>
<sequence>MLCMYMKITLMKMNYRLLGFLYAFIISSYPAFASPSNARLPGALTLKLTSLQRYHVVNRLEDDMPLPRVDLLSPILLEAYCSNPPGGSPPSTTTLPPGSTTPGSYSPSPPVSSSSSYPTPPASSSSPYPTYPTPPFSYCTPYTPPVSTNPGSPASYQPSTGLSPPYSYEPSPGLSPPYSYEPSPGLSPPYSYEPSPGLSPPYTYSYEPSPPTFSFPSPTGFIPAPPLFEPPVVYPPPNGPPPPHSEPESALWCVAKPSVPDPIIKEAMDYACGSGADCESLQPNGDCFQPDTLFAHASYALNSYWQRTKVAGGICEFGGSAMLVTVDPSYDGCHYIYF</sequence>
<reference evidence="2" key="1">
    <citation type="journal article" date="2022" name="Mol. Ecol. Resour.">
        <title>The genomes of chicory, endive, great burdock and yacon provide insights into Asteraceae palaeo-polyploidization history and plant inulin production.</title>
        <authorList>
            <person name="Fan W."/>
            <person name="Wang S."/>
            <person name="Wang H."/>
            <person name="Wang A."/>
            <person name="Jiang F."/>
            <person name="Liu H."/>
            <person name="Zhao H."/>
            <person name="Xu D."/>
            <person name="Zhang Y."/>
        </authorList>
    </citation>
    <scope>NUCLEOTIDE SEQUENCE [LARGE SCALE GENOMIC DNA]</scope>
    <source>
        <strain evidence="2">cv. Yunnan</strain>
    </source>
</reference>
<evidence type="ECO:0000313" key="1">
    <source>
        <dbReference type="EMBL" id="KAI3810073.1"/>
    </source>
</evidence>